<dbReference type="InterPro" id="IPR000183">
    <property type="entry name" value="Orn/DAP/Arg_de-COase"/>
</dbReference>
<evidence type="ECO:0000256" key="2">
    <source>
        <dbReference type="ARBA" id="ARBA00022793"/>
    </source>
</evidence>
<dbReference type="PANTHER" id="PTHR43727:SF2">
    <property type="entry name" value="GROUP IV DECARBOXYLASE"/>
    <property type="match status" value="1"/>
</dbReference>
<dbReference type="PRINTS" id="PR01181">
    <property type="entry name" value="DAPDCRBXLASE"/>
</dbReference>
<evidence type="ECO:0000313" key="9">
    <source>
        <dbReference type="EMBL" id="PKU22086.1"/>
    </source>
</evidence>
<dbReference type="SUPFAM" id="SSF50621">
    <property type="entry name" value="Alanine racemase C-terminal domain-like"/>
    <property type="match status" value="1"/>
</dbReference>
<dbReference type="InterPro" id="IPR002986">
    <property type="entry name" value="DAP_deCOOHase_LysA"/>
</dbReference>
<dbReference type="AlphaFoldDB" id="A0A2N3PNV8"/>
<dbReference type="InterPro" id="IPR009006">
    <property type="entry name" value="Ala_racemase/Decarboxylase_C"/>
</dbReference>
<dbReference type="CDD" id="cd06839">
    <property type="entry name" value="PLPDE_III_Btrk_like"/>
    <property type="match status" value="1"/>
</dbReference>
<evidence type="ECO:0000256" key="5">
    <source>
        <dbReference type="PIRSR" id="PIRSR600183-50"/>
    </source>
</evidence>
<sequence length="442" mass="47517">MPNDFSSTSYSALSPGSLPLSTPALAASYAELLERFGSPLFVYDADVISARYRQLRGGLPADVDIYYSLKANPNVSVCAHLGRLGAGAEVSSLTELRTALWAGIPHHKIIFLGPGKSEAELTACVEWNVGAVIVESLDELFDLDRIARERGVDHVDALIRINPDFAAKSSGLTMGGKPRQFGIDVSAVLAAAVLLKSLEKVRVRGLHAYLGTRFLDYREIVRNTENILKTAETLKQALDIPLDTVDFGGGFGIAYFDNETDLDVDSLLPELAALIDAFVAANPGSRLITEQGRFLTAESGSYLVKVRYIKESMGEKFAIADGGTNHHMAAVGIGSFVKRNYPIVSFTDGSSGAEEHATVTGPLCTPNDVIGKRVLLPKIRRGDVLGIRRSGAYGLTASPGLFLGHGFPAEVLILDGTPHLIRRRDTVDDLLSHQVLAQPFTA</sequence>
<evidence type="ECO:0000259" key="8">
    <source>
        <dbReference type="Pfam" id="PF02784"/>
    </source>
</evidence>
<name>A0A2N3PNV8_9PROT</name>
<protein>
    <submittedName>
        <fullName evidence="9">Diaminopimelate decarboxylase</fullName>
    </submittedName>
</protein>
<dbReference type="GO" id="GO:0008836">
    <property type="term" value="F:diaminopimelate decarboxylase activity"/>
    <property type="evidence" value="ECO:0007669"/>
    <property type="project" value="InterPro"/>
</dbReference>
<dbReference type="InterPro" id="IPR022644">
    <property type="entry name" value="De-COase2_N"/>
</dbReference>
<feature type="active site" description="Proton donor" evidence="5">
    <location>
        <position position="364"/>
    </location>
</feature>
<dbReference type="Gene3D" id="2.40.37.10">
    <property type="entry name" value="Lyase, Ornithine Decarboxylase, Chain A, domain 1"/>
    <property type="match status" value="1"/>
</dbReference>
<dbReference type="InterPro" id="IPR029066">
    <property type="entry name" value="PLP-binding_barrel"/>
</dbReference>
<evidence type="ECO:0000256" key="6">
    <source>
        <dbReference type="RuleBase" id="RU003737"/>
    </source>
</evidence>
<dbReference type="GO" id="GO:0009089">
    <property type="term" value="P:lysine biosynthetic process via diaminopimelate"/>
    <property type="evidence" value="ECO:0007669"/>
    <property type="project" value="InterPro"/>
</dbReference>
<comment type="similarity">
    <text evidence="6">Belongs to the Orn/Lys/Arg decarboxylase class-II family.</text>
</comment>
<keyword evidence="3 5" id="KW-0663">Pyridoxal phosphate</keyword>
<evidence type="ECO:0000256" key="1">
    <source>
        <dbReference type="ARBA" id="ARBA00001933"/>
    </source>
</evidence>
<dbReference type="InterPro" id="IPR022643">
    <property type="entry name" value="De-COase2_C"/>
</dbReference>
<proteinExistence type="inferred from homology"/>
<dbReference type="Proteomes" id="UP000233293">
    <property type="component" value="Unassembled WGS sequence"/>
</dbReference>
<feature type="domain" description="Orn/DAP/Arg decarboxylase 2 C-terminal" evidence="7">
    <location>
        <begin position="41"/>
        <end position="391"/>
    </location>
</feature>
<comment type="cofactor">
    <cofactor evidence="1 5">
        <name>pyridoxal 5'-phosphate</name>
        <dbReference type="ChEBI" id="CHEBI:597326"/>
    </cofactor>
</comment>
<feature type="domain" description="Orn/DAP/Arg decarboxylase 2 N-terminal" evidence="8">
    <location>
        <begin position="48"/>
        <end position="297"/>
    </location>
</feature>
<feature type="modified residue" description="N6-(pyridoxal phosphate)lysine" evidence="5">
    <location>
        <position position="70"/>
    </location>
</feature>
<comment type="caution">
    <text evidence="9">The sequence shown here is derived from an EMBL/GenBank/DDBJ whole genome shotgun (WGS) entry which is preliminary data.</text>
</comment>
<evidence type="ECO:0000313" key="10">
    <source>
        <dbReference type="Proteomes" id="UP000233293"/>
    </source>
</evidence>
<dbReference type="Gene3D" id="3.20.20.10">
    <property type="entry name" value="Alanine racemase"/>
    <property type="match status" value="1"/>
</dbReference>
<keyword evidence="10" id="KW-1185">Reference proteome</keyword>
<dbReference type="SUPFAM" id="SSF51419">
    <property type="entry name" value="PLP-binding barrel"/>
    <property type="match status" value="1"/>
</dbReference>
<dbReference type="Pfam" id="PF02784">
    <property type="entry name" value="Orn_Arg_deC_N"/>
    <property type="match status" value="1"/>
</dbReference>
<dbReference type="OrthoDB" id="9802241at2"/>
<dbReference type="EMBL" id="PIUM01000038">
    <property type="protein sequence ID" value="PKU22086.1"/>
    <property type="molecule type" value="Genomic_DNA"/>
</dbReference>
<keyword evidence="4" id="KW-0456">Lyase</keyword>
<organism evidence="9 10">
    <name type="scientific">Telmatospirillum siberiense</name>
    <dbReference type="NCBI Taxonomy" id="382514"/>
    <lineage>
        <taxon>Bacteria</taxon>
        <taxon>Pseudomonadati</taxon>
        <taxon>Pseudomonadota</taxon>
        <taxon>Alphaproteobacteria</taxon>
        <taxon>Rhodospirillales</taxon>
        <taxon>Rhodospirillaceae</taxon>
        <taxon>Telmatospirillum</taxon>
    </lineage>
</organism>
<reference evidence="10" key="1">
    <citation type="submission" date="2017-12" db="EMBL/GenBank/DDBJ databases">
        <title>Draft genome sequence of Telmatospirillum siberiense 26-4b1T, an acidotolerant peatland alphaproteobacterium potentially involved in sulfur cycling.</title>
        <authorList>
            <person name="Hausmann B."/>
            <person name="Pjevac P."/>
            <person name="Schreck K."/>
            <person name="Herbold C.W."/>
            <person name="Daims H."/>
            <person name="Wagner M."/>
            <person name="Pester M."/>
            <person name="Loy A."/>
        </authorList>
    </citation>
    <scope>NUCLEOTIDE SEQUENCE [LARGE SCALE GENOMIC DNA]</scope>
    <source>
        <strain evidence="10">26-4b1</strain>
    </source>
</reference>
<evidence type="ECO:0000256" key="4">
    <source>
        <dbReference type="ARBA" id="ARBA00023239"/>
    </source>
</evidence>
<dbReference type="PANTHER" id="PTHR43727">
    <property type="entry name" value="DIAMINOPIMELATE DECARBOXYLASE"/>
    <property type="match status" value="1"/>
</dbReference>
<dbReference type="Pfam" id="PF00278">
    <property type="entry name" value="Orn_DAP_Arg_deC"/>
    <property type="match status" value="1"/>
</dbReference>
<evidence type="ECO:0000256" key="3">
    <source>
        <dbReference type="ARBA" id="ARBA00022898"/>
    </source>
</evidence>
<accession>A0A2N3PNV8</accession>
<gene>
    <name evidence="9" type="ORF">CWS72_23515</name>
</gene>
<dbReference type="PRINTS" id="PR01179">
    <property type="entry name" value="ODADCRBXLASE"/>
</dbReference>
<keyword evidence="2" id="KW-0210">Decarboxylase</keyword>
<evidence type="ECO:0000259" key="7">
    <source>
        <dbReference type="Pfam" id="PF00278"/>
    </source>
</evidence>
<dbReference type="RefSeq" id="WP_101253090.1">
    <property type="nucleotide sequence ID" value="NZ_PIUM01000038.1"/>
</dbReference>